<gene>
    <name evidence="1" type="ORF">EJ06DRAFT_531163</name>
</gene>
<evidence type="ECO:0000313" key="2">
    <source>
        <dbReference type="Proteomes" id="UP000799640"/>
    </source>
</evidence>
<name>A0A6G1HUP5_9PEZI</name>
<protein>
    <submittedName>
        <fullName evidence="1">Uncharacterized protein</fullName>
    </submittedName>
</protein>
<evidence type="ECO:0000313" key="1">
    <source>
        <dbReference type="EMBL" id="KAF2399631.1"/>
    </source>
</evidence>
<organism evidence="1 2">
    <name type="scientific">Trichodelitschia bisporula</name>
    <dbReference type="NCBI Taxonomy" id="703511"/>
    <lineage>
        <taxon>Eukaryota</taxon>
        <taxon>Fungi</taxon>
        <taxon>Dikarya</taxon>
        <taxon>Ascomycota</taxon>
        <taxon>Pezizomycotina</taxon>
        <taxon>Dothideomycetes</taxon>
        <taxon>Dothideomycetes incertae sedis</taxon>
        <taxon>Phaeotrichales</taxon>
        <taxon>Phaeotrichaceae</taxon>
        <taxon>Trichodelitschia</taxon>
    </lineage>
</organism>
<sequence length="149" mass="16184">MFLKGVGIGVPALDFQPYVDFLTILLQSLGVTASAQYSRGDLIAVDFSSASSEEVITVSSNLKVPSLGTSNGYLPRLRFIAETQKQFDQFLQYGLAAGGVEYEVRNSNGHKVTELQDPFTGMWHSCYYTPPVALRLKDSSTISPAPALT</sequence>
<dbReference type="AlphaFoldDB" id="A0A6G1HUP5"/>
<keyword evidence="2" id="KW-1185">Reference proteome</keyword>
<accession>A0A6G1HUP5</accession>
<proteinExistence type="predicted"/>
<dbReference type="Proteomes" id="UP000799640">
    <property type="component" value="Unassembled WGS sequence"/>
</dbReference>
<dbReference type="EMBL" id="ML996697">
    <property type="protein sequence ID" value="KAF2399631.1"/>
    <property type="molecule type" value="Genomic_DNA"/>
</dbReference>
<reference evidence="1" key="1">
    <citation type="journal article" date="2020" name="Stud. Mycol.">
        <title>101 Dothideomycetes genomes: a test case for predicting lifestyles and emergence of pathogens.</title>
        <authorList>
            <person name="Haridas S."/>
            <person name="Albert R."/>
            <person name="Binder M."/>
            <person name="Bloem J."/>
            <person name="Labutti K."/>
            <person name="Salamov A."/>
            <person name="Andreopoulos B."/>
            <person name="Baker S."/>
            <person name="Barry K."/>
            <person name="Bills G."/>
            <person name="Bluhm B."/>
            <person name="Cannon C."/>
            <person name="Castanera R."/>
            <person name="Culley D."/>
            <person name="Daum C."/>
            <person name="Ezra D."/>
            <person name="Gonzalez J."/>
            <person name="Henrissat B."/>
            <person name="Kuo A."/>
            <person name="Liang C."/>
            <person name="Lipzen A."/>
            <person name="Lutzoni F."/>
            <person name="Magnuson J."/>
            <person name="Mondo S."/>
            <person name="Nolan M."/>
            <person name="Ohm R."/>
            <person name="Pangilinan J."/>
            <person name="Park H.-J."/>
            <person name="Ramirez L."/>
            <person name="Alfaro M."/>
            <person name="Sun H."/>
            <person name="Tritt A."/>
            <person name="Yoshinaga Y."/>
            <person name="Zwiers L.-H."/>
            <person name="Turgeon B."/>
            <person name="Goodwin S."/>
            <person name="Spatafora J."/>
            <person name="Crous P."/>
            <person name="Grigoriev I."/>
        </authorList>
    </citation>
    <scope>NUCLEOTIDE SEQUENCE</scope>
    <source>
        <strain evidence="1">CBS 262.69</strain>
    </source>
</reference>